<evidence type="ECO:0000256" key="1">
    <source>
        <dbReference type="SAM" id="Coils"/>
    </source>
</evidence>
<gene>
    <name evidence="2" type="ORF">CJ209_08555</name>
</gene>
<dbReference type="InterPro" id="IPR036465">
    <property type="entry name" value="vWFA_dom_sf"/>
</dbReference>
<feature type="coiled-coil region" evidence="1">
    <location>
        <begin position="68"/>
        <end position="95"/>
    </location>
</feature>
<organism evidence="2 3">
    <name type="scientific">Fusobacterium nucleatum</name>
    <dbReference type="NCBI Taxonomy" id="851"/>
    <lineage>
        <taxon>Bacteria</taxon>
        <taxon>Fusobacteriati</taxon>
        <taxon>Fusobacteriota</taxon>
        <taxon>Fusobacteriia</taxon>
        <taxon>Fusobacteriales</taxon>
        <taxon>Fusobacteriaceae</taxon>
        <taxon>Fusobacterium</taxon>
    </lineage>
</organism>
<dbReference type="RefSeq" id="WP_158393053.1">
    <property type="nucleotide sequence ID" value="NZ_PNHC01000006.1"/>
</dbReference>
<reference evidence="2 3" key="1">
    <citation type="submission" date="2017-09" db="EMBL/GenBank/DDBJ databases">
        <title>Bacterial strain isolated from the female urinary microbiota.</title>
        <authorList>
            <person name="Thomas-White K."/>
            <person name="Kumar N."/>
            <person name="Forster S."/>
            <person name="Putonti C."/>
            <person name="Lawley T."/>
            <person name="Wolfe A.J."/>
        </authorList>
    </citation>
    <scope>NUCLEOTIDE SEQUENCE [LARGE SCALE GENOMIC DNA]</scope>
    <source>
        <strain evidence="2 3">UMB0249</strain>
    </source>
</reference>
<protein>
    <submittedName>
        <fullName evidence="2">VWA domain-containing protein</fullName>
    </submittedName>
</protein>
<dbReference type="EMBL" id="PNHC01000006">
    <property type="protein sequence ID" value="PMC68740.1"/>
    <property type="molecule type" value="Genomic_DNA"/>
</dbReference>
<dbReference type="AlphaFoldDB" id="A0A2N6THD2"/>
<dbReference type="SUPFAM" id="SSF53300">
    <property type="entry name" value="vWA-like"/>
    <property type="match status" value="1"/>
</dbReference>
<dbReference type="Proteomes" id="UP000235733">
    <property type="component" value="Unassembled WGS sequence"/>
</dbReference>
<sequence>MNSINIGVIVDRSGSVENEKIPLEDSINLLMESFQRKYLENISLRLLLIILGKNDISIQEKNFKNISLEKIELKNDNIEEILKMIEEKFKNYEGDKKVILFSDGYFNDKNNSFLNQKRENIEDKIERISVGIGEGYKKIILEKFSTNGIVFEYQDIYDLI</sequence>
<dbReference type="Gene3D" id="3.40.50.410">
    <property type="entry name" value="von Willebrand factor, type A domain"/>
    <property type="match status" value="1"/>
</dbReference>
<name>A0A2N6THD2_FUSNU</name>
<comment type="caution">
    <text evidence="2">The sequence shown here is derived from an EMBL/GenBank/DDBJ whole genome shotgun (WGS) entry which is preliminary data.</text>
</comment>
<accession>A0A2N6THD2</accession>
<evidence type="ECO:0000313" key="2">
    <source>
        <dbReference type="EMBL" id="PMC68740.1"/>
    </source>
</evidence>
<evidence type="ECO:0000313" key="3">
    <source>
        <dbReference type="Proteomes" id="UP000235733"/>
    </source>
</evidence>
<keyword evidence="1" id="KW-0175">Coiled coil</keyword>
<proteinExistence type="predicted"/>